<comment type="subcellular location">
    <subcellularLocation>
        <location evidence="1">Membrane</location>
        <topology evidence="1">Single-pass type I membrane protein</topology>
    </subcellularLocation>
</comment>
<feature type="domain" description="Protein kinase" evidence="13">
    <location>
        <begin position="356"/>
        <end position="633"/>
    </location>
</feature>
<feature type="binding site" evidence="11">
    <location>
        <position position="385"/>
    </location>
    <ligand>
        <name>ATP</name>
        <dbReference type="ChEBI" id="CHEBI:30616"/>
    </ligand>
</feature>
<dbReference type="Proteomes" id="UP000797356">
    <property type="component" value="Chromosome 7"/>
</dbReference>
<reference evidence="14" key="1">
    <citation type="journal article" date="2017" name="Gigascience">
        <title>The genome draft of coconut (Cocos nucifera).</title>
        <authorList>
            <person name="Xiao Y."/>
            <person name="Xu P."/>
            <person name="Fan H."/>
            <person name="Baudouin L."/>
            <person name="Xia W."/>
            <person name="Bocs S."/>
            <person name="Xu J."/>
            <person name="Li Q."/>
            <person name="Guo A."/>
            <person name="Zhou L."/>
            <person name="Li J."/>
            <person name="Wu Y."/>
            <person name="Ma Z."/>
            <person name="Armero A."/>
            <person name="Issali A.E."/>
            <person name="Liu N."/>
            <person name="Peng M."/>
            <person name="Yang Y."/>
        </authorList>
    </citation>
    <scope>NUCLEOTIDE SEQUENCE</scope>
    <source>
        <tissue evidence="14">Spear leaf of Hainan Tall coconut</tissue>
    </source>
</reference>
<evidence type="ECO:0000313" key="14">
    <source>
        <dbReference type="EMBL" id="KAG1355402.1"/>
    </source>
</evidence>
<keyword evidence="4" id="KW-0812">Transmembrane</keyword>
<proteinExistence type="predicted"/>
<keyword evidence="3" id="KW-0808">Transferase</keyword>
<dbReference type="FunFam" id="3.30.200.20:FF:000043">
    <property type="entry name" value="Wall-associated receptor kinase 2"/>
    <property type="match status" value="1"/>
</dbReference>
<evidence type="ECO:0000256" key="9">
    <source>
        <dbReference type="ARBA" id="ARBA00022989"/>
    </source>
</evidence>
<evidence type="ECO:0000313" key="15">
    <source>
        <dbReference type="Proteomes" id="UP000797356"/>
    </source>
</evidence>
<dbReference type="GO" id="GO:0004674">
    <property type="term" value="F:protein serine/threonine kinase activity"/>
    <property type="evidence" value="ECO:0007669"/>
    <property type="project" value="UniProtKB-KW"/>
</dbReference>
<evidence type="ECO:0000256" key="3">
    <source>
        <dbReference type="ARBA" id="ARBA00022679"/>
    </source>
</evidence>
<dbReference type="Gene3D" id="3.30.200.20">
    <property type="entry name" value="Phosphorylase Kinase, domain 1"/>
    <property type="match status" value="1"/>
</dbReference>
<dbReference type="PANTHER" id="PTHR27005">
    <property type="entry name" value="WALL-ASSOCIATED RECEPTOR KINASE-LIKE 21"/>
    <property type="match status" value="1"/>
</dbReference>
<gene>
    <name evidence="14" type="ORF">COCNU_07G015140</name>
</gene>
<dbReference type="Gene3D" id="1.10.510.10">
    <property type="entry name" value="Transferase(Phosphotransferase) domain 1"/>
    <property type="match status" value="1"/>
</dbReference>
<dbReference type="GO" id="GO:0005524">
    <property type="term" value="F:ATP binding"/>
    <property type="evidence" value="ECO:0007669"/>
    <property type="project" value="UniProtKB-UniRule"/>
</dbReference>
<dbReference type="OrthoDB" id="4062651at2759"/>
<dbReference type="GO" id="GO:0005886">
    <property type="term" value="C:plasma membrane"/>
    <property type="evidence" value="ECO:0007669"/>
    <property type="project" value="TreeGrafter"/>
</dbReference>
<evidence type="ECO:0000256" key="11">
    <source>
        <dbReference type="PROSITE-ProRule" id="PRU10141"/>
    </source>
</evidence>
<evidence type="ECO:0000256" key="8">
    <source>
        <dbReference type="ARBA" id="ARBA00022840"/>
    </source>
</evidence>
<keyword evidence="8 11" id="KW-0067">ATP-binding</keyword>
<evidence type="ECO:0000256" key="10">
    <source>
        <dbReference type="ARBA" id="ARBA00023136"/>
    </source>
</evidence>
<dbReference type="InterPro" id="IPR000719">
    <property type="entry name" value="Prot_kinase_dom"/>
</dbReference>
<keyword evidence="6 11" id="KW-0547">Nucleotide-binding</keyword>
<dbReference type="InterPro" id="IPR017441">
    <property type="entry name" value="Protein_kinase_ATP_BS"/>
</dbReference>
<dbReference type="InterPro" id="IPR045274">
    <property type="entry name" value="WAK-like"/>
</dbReference>
<comment type="caution">
    <text evidence="14">The sequence shown here is derived from an EMBL/GenBank/DDBJ whole genome shotgun (WGS) entry which is preliminary data.</text>
</comment>
<evidence type="ECO:0000256" key="4">
    <source>
        <dbReference type="ARBA" id="ARBA00022692"/>
    </source>
</evidence>
<evidence type="ECO:0000256" key="2">
    <source>
        <dbReference type="ARBA" id="ARBA00022527"/>
    </source>
</evidence>
<dbReference type="PROSITE" id="PS00108">
    <property type="entry name" value="PROTEIN_KINASE_ST"/>
    <property type="match status" value="1"/>
</dbReference>
<dbReference type="GO" id="GO:0007166">
    <property type="term" value="P:cell surface receptor signaling pathway"/>
    <property type="evidence" value="ECO:0007669"/>
    <property type="project" value="InterPro"/>
</dbReference>
<dbReference type="SUPFAM" id="SSF56112">
    <property type="entry name" value="Protein kinase-like (PK-like)"/>
    <property type="match status" value="1"/>
</dbReference>
<dbReference type="PROSITE" id="PS50011">
    <property type="entry name" value="PROTEIN_KINASE_DOM"/>
    <property type="match status" value="1"/>
</dbReference>
<keyword evidence="9" id="KW-1133">Transmembrane helix</keyword>
<dbReference type="Pfam" id="PF00069">
    <property type="entry name" value="Pkinase"/>
    <property type="match status" value="1"/>
</dbReference>
<dbReference type="FunFam" id="1.10.510.10:FF:000084">
    <property type="entry name" value="Wall-associated receptor kinase 2"/>
    <property type="match status" value="1"/>
</dbReference>
<evidence type="ECO:0000256" key="12">
    <source>
        <dbReference type="SAM" id="SignalP"/>
    </source>
</evidence>
<dbReference type="PANTHER" id="PTHR27005:SF283">
    <property type="entry name" value="OS02G0633066 PROTEIN"/>
    <property type="match status" value="1"/>
</dbReference>
<dbReference type="EMBL" id="CM017878">
    <property type="protein sequence ID" value="KAG1355402.1"/>
    <property type="molecule type" value="Genomic_DNA"/>
</dbReference>
<dbReference type="SMART" id="SM00220">
    <property type="entry name" value="S_TKc"/>
    <property type="match status" value="1"/>
</dbReference>
<feature type="chain" id="PRO_5035481281" evidence="12">
    <location>
        <begin position="22"/>
        <end position="680"/>
    </location>
</feature>
<name>A0A8K0N5L1_COCNU</name>
<evidence type="ECO:0000256" key="1">
    <source>
        <dbReference type="ARBA" id="ARBA00004479"/>
    </source>
</evidence>
<organism evidence="14 15">
    <name type="scientific">Cocos nucifera</name>
    <name type="common">Coconut palm</name>
    <dbReference type="NCBI Taxonomy" id="13894"/>
    <lineage>
        <taxon>Eukaryota</taxon>
        <taxon>Viridiplantae</taxon>
        <taxon>Streptophyta</taxon>
        <taxon>Embryophyta</taxon>
        <taxon>Tracheophyta</taxon>
        <taxon>Spermatophyta</taxon>
        <taxon>Magnoliopsida</taxon>
        <taxon>Liliopsida</taxon>
        <taxon>Arecaceae</taxon>
        <taxon>Arecoideae</taxon>
        <taxon>Cocoseae</taxon>
        <taxon>Attaleinae</taxon>
        <taxon>Cocos</taxon>
    </lineage>
</organism>
<keyword evidence="14" id="KW-0675">Receptor</keyword>
<keyword evidence="2" id="KW-0723">Serine/threonine-protein kinase</keyword>
<accession>A0A8K0N5L1</accession>
<evidence type="ECO:0000259" key="13">
    <source>
        <dbReference type="PROSITE" id="PS50011"/>
    </source>
</evidence>
<dbReference type="CDD" id="cd14066">
    <property type="entry name" value="STKc_IRAK"/>
    <property type="match status" value="1"/>
</dbReference>
<sequence>MILELLLLLLAASLGTYISEAKNSSSPLTCAGIPYPFGKSGKAMKGFEISCGGINGTSPILQLGKHAYQIEDISLQGKLSIDTGVIFQSCRGDVTDGSGWIDLEGTPYTISDTESSKNALTMVGCDRTVLILGLQTILSSGCSTFCDSSIINGSCSGLGCCQASIPMGLKSFSLMRGNIDNVRTINPPVNVADTTCFQAFFVKKSSFSFSTEMLQDVMDGDQVSQARYPMVLDWSIGNETCEEAGRKKETYACKENSYCYNSTNGVGYRCNCNPGYDGNPYSNDGCKGVGLSLLLIIIGSLWLYWLSNKRKLIKMKAKFFEQNGGLFLQQQILSQGSNATLKIFSIEELEKATNNFNEKQILGHGGYGTVYKGVLPSKKVVAIKKSKLVDESQIEQFINEITILSQINHRNVVRLLGCCLETQVPLLVYEFISNRTLFHHIHGQTNDFSMPWEDRLRIAAETAGVLAYLHSTTSTPIIHRDIKATNILLDENYTAKVSDFGASRSVPLDQTHITTLVQGTLGYLDPEYFHTSQLTEKSDVYSFGVVLAELLTREIPISSTRSEDQRNLAIYFTLMFDKQHLIQLIEPQIIEEAGMEHLFVVAQLARRCLNLKGEERPTMKEVAMELEGLRSIFHKQQLAPQNLKKIEHLPGGIVLSVGCTEASNQYSLEVDMLASMDLPR</sequence>
<protein>
    <submittedName>
        <fullName evidence="14">Wall-associated receptor kinase 3-like</fullName>
    </submittedName>
</protein>
<feature type="signal peptide" evidence="12">
    <location>
        <begin position="1"/>
        <end position="21"/>
    </location>
</feature>
<evidence type="ECO:0000256" key="7">
    <source>
        <dbReference type="ARBA" id="ARBA00022777"/>
    </source>
</evidence>
<dbReference type="PROSITE" id="PS00107">
    <property type="entry name" value="PROTEIN_KINASE_ATP"/>
    <property type="match status" value="1"/>
</dbReference>
<dbReference type="InterPro" id="IPR011009">
    <property type="entry name" value="Kinase-like_dom_sf"/>
</dbReference>
<keyword evidence="5 12" id="KW-0732">Signal</keyword>
<dbReference type="InterPro" id="IPR008271">
    <property type="entry name" value="Ser/Thr_kinase_AS"/>
</dbReference>
<evidence type="ECO:0000256" key="5">
    <source>
        <dbReference type="ARBA" id="ARBA00022729"/>
    </source>
</evidence>
<dbReference type="AlphaFoldDB" id="A0A8K0N5L1"/>
<evidence type="ECO:0000256" key="6">
    <source>
        <dbReference type="ARBA" id="ARBA00022741"/>
    </source>
</evidence>
<keyword evidence="7 14" id="KW-0418">Kinase</keyword>
<reference evidence="14" key="2">
    <citation type="submission" date="2019-07" db="EMBL/GenBank/DDBJ databases">
        <authorList>
            <person name="Yang Y."/>
            <person name="Bocs S."/>
            <person name="Baudouin L."/>
        </authorList>
    </citation>
    <scope>NUCLEOTIDE SEQUENCE</scope>
    <source>
        <tissue evidence="14">Spear leaf of Hainan Tall coconut</tissue>
    </source>
</reference>
<keyword evidence="15" id="KW-1185">Reference proteome</keyword>
<keyword evidence="10" id="KW-0472">Membrane</keyword>